<dbReference type="Proteomes" id="UP001497382">
    <property type="component" value="Unassembled WGS sequence"/>
</dbReference>
<organism evidence="1 2">
    <name type="scientific">Larinioides sclopetarius</name>
    <dbReference type="NCBI Taxonomy" id="280406"/>
    <lineage>
        <taxon>Eukaryota</taxon>
        <taxon>Metazoa</taxon>
        <taxon>Ecdysozoa</taxon>
        <taxon>Arthropoda</taxon>
        <taxon>Chelicerata</taxon>
        <taxon>Arachnida</taxon>
        <taxon>Araneae</taxon>
        <taxon>Araneomorphae</taxon>
        <taxon>Entelegynae</taxon>
        <taxon>Araneoidea</taxon>
        <taxon>Araneidae</taxon>
        <taxon>Larinioides</taxon>
    </lineage>
</organism>
<proteinExistence type="predicted"/>
<protein>
    <submittedName>
        <fullName evidence="1">Uncharacterized protein</fullName>
    </submittedName>
</protein>
<reference evidence="1 2" key="1">
    <citation type="submission" date="2024-04" db="EMBL/GenBank/DDBJ databases">
        <authorList>
            <person name="Rising A."/>
            <person name="Reimegard J."/>
            <person name="Sonavane S."/>
            <person name="Akerstrom W."/>
            <person name="Nylinder S."/>
            <person name="Hedman E."/>
            <person name="Kallberg Y."/>
        </authorList>
    </citation>
    <scope>NUCLEOTIDE SEQUENCE [LARGE SCALE GENOMIC DNA]</scope>
</reference>
<evidence type="ECO:0000313" key="1">
    <source>
        <dbReference type="EMBL" id="CAL1288080.1"/>
    </source>
</evidence>
<dbReference type="AlphaFoldDB" id="A0AAV2AWR1"/>
<evidence type="ECO:0000313" key="2">
    <source>
        <dbReference type="Proteomes" id="UP001497382"/>
    </source>
</evidence>
<sequence length="624" mass="70135">MEYHHDVAKDLSSENSSNLDMNSKFVDDISSDESFELINETPQNVVSITSPKLYYNFSLAVSSYSASNTPHHNIAGRSNYSTFANTSVSDMNSQSIDNPSDSEESFEFIDGKSDDVNYVIETETCYGPRNVSSISLQDSEETNYTLTATASMPNASNLSCDESFELINETSGDSLYMMKFKKLPVLQNVSPNSTSNLESHCAEDKKFTLSSNVSLFDMNSLSVDSNESFELINKTPEKVLYAKETQQSCSLQKNVSSSSISNMKSVHNTAFKKKCSSPVEVCANNEKPSQEKKILAPIAERTKVSPSANIPGGSGRISADGRVMKGLIKGIRDCNIADNRLNAANNNQFDMEYHHDVSKDLFPENFTIPAKCSFKFLHSPLSMLDERPNPENKKLLRIAKKKDVSIPANVCKLDNKMGSDIVKKVIKGIESCRISNKQFNSNTAFDKNCSGGFKINLDVNKHNLVLPKNNLTYTNVSNEDYEPKCNITSMVAKGKKRCCDELFSLPYAKENKTNCDEHRPQVYEVISDGEKEKNGEVFPACKFLYILRSDCLCYLNELKQTIDDKDGFKSDYSGSRLAQESKLRDLFEKNKDKRRTTKKMKKNAHKWANREKKGFSWRGFDFDF</sequence>
<name>A0AAV2AWR1_9ARAC</name>
<gene>
    <name evidence="1" type="ORF">LARSCL_LOCUS15149</name>
</gene>
<keyword evidence="2" id="KW-1185">Reference proteome</keyword>
<comment type="caution">
    <text evidence="1">The sequence shown here is derived from an EMBL/GenBank/DDBJ whole genome shotgun (WGS) entry which is preliminary data.</text>
</comment>
<accession>A0AAV2AWR1</accession>
<dbReference type="EMBL" id="CAXIEN010000225">
    <property type="protein sequence ID" value="CAL1288080.1"/>
    <property type="molecule type" value="Genomic_DNA"/>
</dbReference>